<accession>A0ABP0YG80</accession>
<organism evidence="2 3">
    <name type="scientific">Citrullus colocynthis</name>
    <name type="common">colocynth</name>
    <dbReference type="NCBI Taxonomy" id="252529"/>
    <lineage>
        <taxon>Eukaryota</taxon>
        <taxon>Viridiplantae</taxon>
        <taxon>Streptophyta</taxon>
        <taxon>Embryophyta</taxon>
        <taxon>Tracheophyta</taxon>
        <taxon>Spermatophyta</taxon>
        <taxon>Magnoliopsida</taxon>
        <taxon>eudicotyledons</taxon>
        <taxon>Gunneridae</taxon>
        <taxon>Pentapetalae</taxon>
        <taxon>rosids</taxon>
        <taxon>fabids</taxon>
        <taxon>Cucurbitales</taxon>
        <taxon>Cucurbitaceae</taxon>
        <taxon>Benincaseae</taxon>
        <taxon>Citrullus</taxon>
    </lineage>
</organism>
<feature type="region of interest" description="Disordered" evidence="1">
    <location>
        <begin position="1"/>
        <end position="26"/>
    </location>
</feature>
<reference evidence="2 3" key="1">
    <citation type="submission" date="2024-03" db="EMBL/GenBank/DDBJ databases">
        <authorList>
            <person name="Gkanogiannis A."/>
            <person name="Becerra Lopez-Lavalle L."/>
        </authorList>
    </citation>
    <scope>NUCLEOTIDE SEQUENCE [LARGE SCALE GENOMIC DNA]</scope>
</reference>
<gene>
    <name evidence="2" type="ORF">CITCOLO1_LOCUS11512</name>
</gene>
<keyword evidence="3" id="KW-1185">Reference proteome</keyword>
<dbReference type="Proteomes" id="UP001642487">
    <property type="component" value="Chromosome 4"/>
</dbReference>
<dbReference type="EMBL" id="OZ021738">
    <property type="protein sequence ID" value="CAK9319504.1"/>
    <property type="molecule type" value="Genomic_DNA"/>
</dbReference>
<name>A0ABP0YG80_9ROSI</name>
<feature type="compositionally biased region" description="Basic and acidic residues" evidence="1">
    <location>
        <begin position="16"/>
        <end position="26"/>
    </location>
</feature>
<proteinExistence type="predicted"/>
<evidence type="ECO:0000313" key="2">
    <source>
        <dbReference type="EMBL" id="CAK9319504.1"/>
    </source>
</evidence>
<protein>
    <submittedName>
        <fullName evidence="2">Uncharacterized protein</fullName>
    </submittedName>
</protein>
<evidence type="ECO:0000313" key="3">
    <source>
        <dbReference type="Proteomes" id="UP001642487"/>
    </source>
</evidence>
<evidence type="ECO:0000256" key="1">
    <source>
        <dbReference type="SAM" id="MobiDB-lite"/>
    </source>
</evidence>
<sequence length="205" mass="22705">MGGSVGVALGHMPLGDGRDLRSERSDGVRSEISRLIKALKKEKCEIDRDLRSDESRTRDEIGRLQRVKLSLMMPGGEGRLTTSGRSDESTIHVHETGWRKARLRFTSTRLQKADLMAIFDSRQLVMGSGGWALVIEEGDWVGSGSGRCAALEFNGIKTRVLAAMPPQHYEKGVTVWTCVLLPLNFGALSRSKAVPRHCYVIALWK</sequence>